<feature type="region of interest" description="Disordered" evidence="10">
    <location>
        <begin position="1"/>
        <end position="78"/>
    </location>
</feature>
<keyword evidence="4 11" id="KW-0396">Initiation factor</keyword>
<dbReference type="SUPFAM" id="SSF100950">
    <property type="entry name" value="NagB/RpiA/CoA transferase-like"/>
    <property type="match status" value="1"/>
</dbReference>
<evidence type="ECO:0000256" key="10">
    <source>
        <dbReference type="SAM" id="MobiDB-lite"/>
    </source>
</evidence>
<evidence type="ECO:0000256" key="9">
    <source>
        <dbReference type="RuleBase" id="RU003814"/>
    </source>
</evidence>
<comment type="caution">
    <text evidence="11">The sequence shown here is derived from an EMBL/GenBank/DDBJ whole genome shotgun (WGS) entry which is preliminary data.</text>
</comment>
<reference evidence="12" key="1">
    <citation type="submission" date="2017-01" db="EMBL/GenBank/DDBJ databases">
        <title>Comparative genomics of anhydrobiosis in the tardigrade Hypsibius dujardini.</title>
        <authorList>
            <person name="Yoshida Y."/>
            <person name="Koutsovoulos G."/>
            <person name="Laetsch D."/>
            <person name="Stevens L."/>
            <person name="Kumar S."/>
            <person name="Horikawa D."/>
            <person name="Ishino K."/>
            <person name="Komine S."/>
            <person name="Tomita M."/>
            <person name="Blaxter M."/>
            <person name="Arakawa K."/>
        </authorList>
    </citation>
    <scope>NUCLEOTIDE SEQUENCE [LARGE SCALE GENOMIC DNA]</scope>
    <source>
        <strain evidence="12">Z151</strain>
    </source>
</reference>
<comment type="subcellular location">
    <subcellularLocation>
        <location evidence="1">Cytoplasm</location>
        <location evidence="1">Cytosol</location>
    </subcellularLocation>
</comment>
<dbReference type="InterPro" id="IPR037171">
    <property type="entry name" value="NagB/RpiA_transferase-like"/>
</dbReference>
<dbReference type="PANTHER" id="PTHR10233:SF14">
    <property type="entry name" value="TRANSLATION INITIATION FACTOR EIF-2B SUBUNIT DELTA"/>
    <property type="match status" value="1"/>
</dbReference>
<evidence type="ECO:0000313" key="11">
    <source>
        <dbReference type="EMBL" id="OQV20116.1"/>
    </source>
</evidence>
<evidence type="ECO:0000256" key="1">
    <source>
        <dbReference type="ARBA" id="ARBA00004514"/>
    </source>
</evidence>
<dbReference type="InterPro" id="IPR042529">
    <property type="entry name" value="IF_2B-like_C"/>
</dbReference>
<keyword evidence="12" id="KW-1185">Reference proteome</keyword>
<evidence type="ECO:0000256" key="2">
    <source>
        <dbReference type="ARBA" id="ARBA00007251"/>
    </source>
</evidence>
<evidence type="ECO:0000256" key="5">
    <source>
        <dbReference type="ARBA" id="ARBA00022917"/>
    </source>
</evidence>
<feature type="region of interest" description="Disordered" evidence="10">
    <location>
        <begin position="90"/>
        <end position="129"/>
    </location>
</feature>
<accession>A0A1W0WY41</accession>
<dbReference type="OrthoDB" id="10254737at2759"/>
<feature type="compositionally biased region" description="Polar residues" evidence="10">
    <location>
        <begin position="105"/>
        <end position="120"/>
    </location>
</feature>
<keyword evidence="5" id="KW-0648">Protein biosynthesis</keyword>
<dbReference type="EMBL" id="MTYJ01000033">
    <property type="protein sequence ID" value="OQV20116.1"/>
    <property type="molecule type" value="Genomic_DNA"/>
</dbReference>
<evidence type="ECO:0000256" key="7">
    <source>
        <dbReference type="ARBA" id="ARBA00044356"/>
    </source>
</evidence>
<proteinExistence type="inferred from homology"/>
<dbReference type="InterPro" id="IPR000649">
    <property type="entry name" value="IF-2B-related"/>
</dbReference>
<dbReference type="Pfam" id="PF01008">
    <property type="entry name" value="IF-2B"/>
    <property type="match status" value="1"/>
</dbReference>
<dbReference type="PANTHER" id="PTHR10233">
    <property type="entry name" value="TRANSLATION INITIATION FACTOR EIF-2B"/>
    <property type="match status" value="1"/>
</dbReference>
<evidence type="ECO:0000256" key="6">
    <source>
        <dbReference type="ARBA" id="ARBA00044147"/>
    </source>
</evidence>
<name>A0A1W0WY41_HYPEX</name>
<protein>
    <recommendedName>
        <fullName evidence="6">Translation initiation factor eIF2B subunit delta</fullName>
    </recommendedName>
    <alternativeName>
        <fullName evidence="7">eIF2B GDP-GTP exchange factor subunit delta</fullName>
    </alternativeName>
</protein>
<dbReference type="GO" id="GO:0005829">
    <property type="term" value="C:cytosol"/>
    <property type="evidence" value="ECO:0007669"/>
    <property type="project" value="UniProtKB-SubCell"/>
</dbReference>
<dbReference type="Gene3D" id="3.40.50.10470">
    <property type="entry name" value="Translation initiation factor eif-2b, domain 2"/>
    <property type="match status" value="1"/>
</dbReference>
<comment type="similarity">
    <text evidence="2 9">Belongs to the eIF-2B alpha/beta/delta subunits family.</text>
</comment>
<feature type="compositionally biased region" description="Low complexity" evidence="10">
    <location>
        <begin position="90"/>
        <end position="104"/>
    </location>
</feature>
<sequence length="561" mass="60038">MDQTDGTGDPSGGRGGHPAMNQKNSTKAERRAIQEAQRARKANIKSSGESASPAIPITRKSSVASSNNPGSCSPSTVAPSAVASSTVASSVVAPSSPSVDSATARSLSNSDQSKMATKHQQGPPVAAARGVTDVARAATRQRSFNSDGSTTVIEVGGALGNLGIFSHLPVPERGLNLAKTLSFSSSAIHPAILKLGVQYSSGIISGSNSRCIALIHTMKQVVVDYETPRDKVLCRDLESRIKPYINFLAQCRPLSVSMGNAIRHIKWLISHTPVDMPDTLAKSKLIEQLDHYVEEKIVLAGKAISETYAAEKINDGDVILTYSCSSLVSKVLIDAHRRGRQFSVVVVDGRPRMEGRELLKRLVRNGVKCSYVHISAISYVMPEISKILVGAECLLANGYVMSRVGTSQIALVAKAFNVPVLVCCETYKFCERVQTDSIVHNELGNPEDLRVPGLWSSGQEEEPTMMSWLNLAFDVTPPDMITMVITEIRLLSSTRLLDSSTPRLLDSTAPRLLGSSAPQLLGSSAPRLLDSMMNSSSELASLKVHDTCSPSSPNCFPLDAL</sequence>
<comment type="subunit">
    <text evidence="8">Component of the translation initiation factor 2B (eIF2B) complex which is a heterodecamer of two sets of five different subunits: alpha, beta, gamma, delta and epsilon. Subunits alpha, beta and delta comprise a regulatory subcomplex and subunits epsilon and gamma comprise a catalytic subcomplex. Within the complex, the hexameric regulatory complex resides at the center, with the two heterodimeric catalytic subcomplexes bound on opposite sides.</text>
</comment>
<dbReference type="AlphaFoldDB" id="A0A1W0WY41"/>
<feature type="compositionally biased region" description="Polar residues" evidence="10">
    <location>
        <begin position="59"/>
        <end position="72"/>
    </location>
</feature>
<evidence type="ECO:0000256" key="4">
    <source>
        <dbReference type="ARBA" id="ARBA00022540"/>
    </source>
</evidence>
<dbReference type="Proteomes" id="UP000192578">
    <property type="component" value="Unassembled WGS sequence"/>
</dbReference>
<dbReference type="GO" id="GO:0003743">
    <property type="term" value="F:translation initiation factor activity"/>
    <property type="evidence" value="ECO:0007669"/>
    <property type="project" value="UniProtKB-KW"/>
</dbReference>
<organism evidence="11 12">
    <name type="scientific">Hypsibius exemplaris</name>
    <name type="common">Freshwater tardigrade</name>
    <dbReference type="NCBI Taxonomy" id="2072580"/>
    <lineage>
        <taxon>Eukaryota</taxon>
        <taxon>Metazoa</taxon>
        <taxon>Ecdysozoa</taxon>
        <taxon>Tardigrada</taxon>
        <taxon>Eutardigrada</taxon>
        <taxon>Parachela</taxon>
        <taxon>Hypsibioidea</taxon>
        <taxon>Hypsibiidae</taxon>
        <taxon>Hypsibius</taxon>
    </lineage>
</organism>
<gene>
    <name evidence="11" type="ORF">BV898_05909</name>
</gene>
<evidence type="ECO:0000313" key="12">
    <source>
        <dbReference type="Proteomes" id="UP000192578"/>
    </source>
</evidence>
<evidence type="ECO:0000256" key="3">
    <source>
        <dbReference type="ARBA" id="ARBA00022490"/>
    </source>
</evidence>
<keyword evidence="3" id="KW-0963">Cytoplasm</keyword>
<evidence type="ECO:0000256" key="8">
    <source>
        <dbReference type="ARBA" id="ARBA00046432"/>
    </source>
</evidence>